<dbReference type="PROSITE" id="PS50088">
    <property type="entry name" value="ANK_REPEAT"/>
    <property type="match status" value="2"/>
</dbReference>
<proteinExistence type="predicted"/>
<evidence type="ECO:0000256" key="3">
    <source>
        <dbReference type="PROSITE-ProRule" id="PRU00023"/>
    </source>
</evidence>
<dbReference type="SMART" id="SM00248">
    <property type="entry name" value="ANK"/>
    <property type="match status" value="5"/>
</dbReference>
<name>A0A5C6EQ02_9BACT</name>
<dbReference type="InterPro" id="IPR002110">
    <property type="entry name" value="Ankyrin_rpt"/>
</dbReference>
<dbReference type="AlphaFoldDB" id="A0A5C6EQ02"/>
<dbReference type="RefSeq" id="WP_246151762.1">
    <property type="nucleotide sequence ID" value="NZ_SJPX01000004.1"/>
</dbReference>
<dbReference type="InterPro" id="IPR036770">
    <property type="entry name" value="Ankyrin_rpt-contain_sf"/>
</dbReference>
<dbReference type="Pfam" id="PF12796">
    <property type="entry name" value="Ank_2"/>
    <property type="match status" value="1"/>
</dbReference>
<keyword evidence="5" id="KW-1185">Reference proteome</keyword>
<accession>A0A5C6EQ02</accession>
<protein>
    <submittedName>
        <fullName evidence="4">Ankyrin repeats (3 copies)</fullName>
    </submittedName>
</protein>
<dbReference type="EMBL" id="SJPX01000004">
    <property type="protein sequence ID" value="TWU49459.1"/>
    <property type="molecule type" value="Genomic_DNA"/>
</dbReference>
<reference evidence="4 5" key="1">
    <citation type="submission" date="2019-02" db="EMBL/GenBank/DDBJ databases">
        <title>Deep-cultivation of Planctomycetes and their phenomic and genomic characterization uncovers novel biology.</title>
        <authorList>
            <person name="Wiegand S."/>
            <person name="Jogler M."/>
            <person name="Boedeker C."/>
            <person name="Pinto D."/>
            <person name="Vollmers J."/>
            <person name="Rivas-Marin E."/>
            <person name="Kohn T."/>
            <person name="Peeters S.H."/>
            <person name="Heuer A."/>
            <person name="Rast P."/>
            <person name="Oberbeckmann S."/>
            <person name="Bunk B."/>
            <person name="Jeske O."/>
            <person name="Meyerdierks A."/>
            <person name="Storesund J.E."/>
            <person name="Kallscheuer N."/>
            <person name="Luecker S."/>
            <person name="Lage O.M."/>
            <person name="Pohl T."/>
            <person name="Merkel B.J."/>
            <person name="Hornburger P."/>
            <person name="Mueller R.-W."/>
            <person name="Bruemmer F."/>
            <person name="Labrenz M."/>
            <person name="Spormann A.M."/>
            <person name="Op Den Camp H."/>
            <person name="Overmann J."/>
            <person name="Amann R."/>
            <person name="Jetten M.S.M."/>
            <person name="Mascher T."/>
            <person name="Medema M.H."/>
            <person name="Devos D.P."/>
            <person name="Kaster A.-K."/>
            <person name="Ovreas L."/>
            <person name="Rohde M."/>
            <person name="Galperin M.Y."/>
            <person name="Jogler C."/>
        </authorList>
    </citation>
    <scope>NUCLEOTIDE SEQUENCE [LARGE SCALE GENOMIC DNA]</scope>
    <source>
        <strain evidence="4 5">Poly59</strain>
    </source>
</reference>
<evidence type="ECO:0000256" key="2">
    <source>
        <dbReference type="ARBA" id="ARBA00023043"/>
    </source>
</evidence>
<dbReference type="Proteomes" id="UP000317977">
    <property type="component" value="Unassembled WGS sequence"/>
</dbReference>
<dbReference type="SUPFAM" id="SSF48403">
    <property type="entry name" value="Ankyrin repeat"/>
    <property type="match status" value="1"/>
</dbReference>
<gene>
    <name evidence="4" type="ORF">Poly59_40740</name>
</gene>
<evidence type="ECO:0000313" key="4">
    <source>
        <dbReference type="EMBL" id="TWU49459.1"/>
    </source>
</evidence>
<feature type="repeat" description="ANK" evidence="3">
    <location>
        <begin position="74"/>
        <end position="106"/>
    </location>
</feature>
<feature type="repeat" description="ANK" evidence="3">
    <location>
        <begin position="107"/>
        <end position="139"/>
    </location>
</feature>
<dbReference type="PANTHER" id="PTHR24171">
    <property type="entry name" value="ANKYRIN REPEAT DOMAIN-CONTAINING PROTEIN 39-RELATED"/>
    <property type="match status" value="1"/>
</dbReference>
<evidence type="ECO:0000256" key="1">
    <source>
        <dbReference type="ARBA" id="ARBA00022737"/>
    </source>
</evidence>
<keyword evidence="2 3" id="KW-0040">ANK repeat</keyword>
<dbReference type="PROSITE" id="PS50297">
    <property type="entry name" value="ANK_REP_REGION"/>
    <property type="match status" value="2"/>
</dbReference>
<keyword evidence="1" id="KW-0677">Repeat</keyword>
<comment type="caution">
    <text evidence="4">The sequence shown here is derived from an EMBL/GenBank/DDBJ whole genome shotgun (WGS) entry which is preliminary data.</text>
</comment>
<evidence type="ECO:0000313" key="5">
    <source>
        <dbReference type="Proteomes" id="UP000317977"/>
    </source>
</evidence>
<organism evidence="4 5">
    <name type="scientific">Rubripirellula reticaptiva</name>
    <dbReference type="NCBI Taxonomy" id="2528013"/>
    <lineage>
        <taxon>Bacteria</taxon>
        <taxon>Pseudomonadati</taxon>
        <taxon>Planctomycetota</taxon>
        <taxon>Planctomycetia</taxon>
        <taxon>Pirellulales</taxon>
        <taxon>Pirellulaceae</taxon>
        <taxon>Rubripirellula</taxon>
    </lineage>
</organism>
<sequence length="204" mass="22066">MTAKDCVGRGVLEVALRSGQPEMARELIQLGADPNGAIGKREDRVIHRAARTGDIGILAVLLEAGVCSDSIGTRRKTPLHLVAEHGFQFMAQILLDKDANPDTTDAAGNTPLHFAGRRGDFPMVKLLLKHHATATITNNELYTPIHDAAAAGHTEVAQAMLQHEDSLSSRFRSSSIPDRVRKVAERHGQLETAMAIQDTWLAPA</sequence>
<dbReference type="Gene3D" id="1.25.40.20">
    <property type="entry name" value="Ankyrin repeat-containing domain"/>
    <property type="match status" value="1"/>
</dbReference>